<accession>A0A1M7HMN0</accession>
<evidence type="ECO:0000313" key="2">
    <source>
        <dbReference type="Proteomes" id="UP000184364"/>
    </source>
</evidence>
<dbReference type="STRING" id="1302687.SAMN05444267_104129"/>
<organism evidence="1 2">
    <name type="scientific">Chryseobacterium polytrichastri</name>
    <dbReference type="NCBI Taxonomy" id="1302687"/>
    <lineage>
        <taxon>Bacteria</taxon>
        <taxon>Pseudomonadati</taxon>
        <taxon>Bacteroidota</taxon>
        <taxon>Flavobacteriia</taxon>
        <taxon>Flavobacteriales</taxon>
        <taxon>Weeksellaceae</taxon>
        <taxon>Chryseobacterium group</taxon>
        <taxon>Chryseobacterium</taxon>
    </lineage>
</organism>
<name>A0A1M7HMN0_9FLAO</name>
<protein>
    <submittedName>
        <fullName evidence="1">Uncharacterized protein</fullName>
    </submittedName>
</protein>
<proteinExistence type="predicted"/>
<sequence length="58" mass="7006">MNSYNNLFIKDKLLKSKQALKHIREGFNIETLSYFFMAIPLVFFNDSKITNLFRKFNR</sequence>
<keyword evidence="2" id="KW-1185">Reference proteome</keyword>
<gene>
    <name evidence="1" type="ORF">SAMN05444267_104129</name>
</gene>
<dbReference type="AlphaFoldDB" id="A0A1M7HMN0"/>
<dbReference type="EMBL" id="FRAV01000041">
    <property type="protein sequence ID" value="SHM29782.1"/>
    <property type="molecule type" value="Genomic_DNA"/>
</dbReference>
<reference evidence="2" key="1">
    <citation type="submission" date="2016-11" db="EMBL/GenBank/DDBJ databases">
        <authorList>
            <person name="Varghese N."/>
            <person name="Submissions S."/>
        </authorList>
    </citation>
    <scope>NUCLEOTIDE SEQUENCE [LARGE SCALE GENOMIC DNA]</scope>
    <source>
        <strain evidence="2">DSM 26899</strain>
    </source>
</reference>
<dbReference type="Proteomes" id="UP000184364">
    <property type="component" value="Unassembled WGS sequence"/>
</dbReference>
<evidence type="ECO:0000313" key="1">
    <source>
        <dbReference type="EMBL" id="SHM29782.1"/>
    </source>
</evidence>